<evidence type="ECO:0000313" key="1">
    <source>
        <dbReference type="EMBL" id="KAI0053152.1"/>
    </source>
</evidence>
<dbReference type="Proteomes" id="UP000814033">
    <property type="component" value="Unassembled WGS sequence"/>
</dbReference>
<accession>A0ACB8SAD3</accession>
<sequence>MLSGVQAEEYRLGSTRREFSVPCMRAWCRQLHIWNEAQIMSADVMYNDPCRRFMTGFTIEKDQMRLWYFCRAHVLVSTFRPPQGTQTPHPFPRGKPGQQIAYEYKIEGRRFLTRGTPLSEDAAFQLVSRATRVWEVQEILPPPPGGSLDRLSAESYVLRDAWLYEDATLESDIHVKIRAKLVELDGENAKAGKRTQYSREAKHHLLTFVCDGWVTAEDLPPHDITAAPPGHPQAATFTTPGVPEKSLTQHHRRKHARTVFKETCESVYEIGDFKSLVSCLKDTVKVLNLMRLAGYVHRDVSAGNCLWIPPTDTVRPGVCETLRGDEWP</sequence>
<evidence type="ECO:0000313" key="2">
    <source>
        <dbReference type="Proteomes" id="UP000814033"/>
    </source>
</evidence>
<keyword evidence="2" id="KW-1185">Reference proteome</keyword>
<comment type="caution">
    <text evidence="1">The sequence shown here is derived from an EMBL/GenBank/DDBJ whole genome shotgun (WGS) entry which is preliminary data.</text>
</comment>
<protein>
    <submittedName>
        <fullName evidence="1">Uncharacterized protein</fullName>
    </submittedName>
</protein>
<organism evidence="1 2">
    <name type="scientific">Auriscalpium vulgare</name>
    <dbReference type="NCBI Taxonomy" id="40419"/>
    <lineage>
        <taxon>Eukaryota</taxon>
        <taxon>Fungi</taxon>
        <taxon>Dikarya</taxon>
        <taxon>Basidiomycota</taxon>
        <taxon>Agaricomycotina</taxon>
        <taxon>Agaricomycetes</taxon>
        <taxon>Russulales</taxon>
        <taxon>Auriscalpiaceae</taxon>
        <taxon>Auriscalpium</taxon>
    </lineage>
</organism>
<proteinExistence type="predicted"/>
<dbReference type="EMBL" id="MU275841">
    <property type="protein sequence ID" value="KAI0053152.1"/>
    <property type="molecule type" value="Genomic_DNA"/>
</dbReference>
<reference evidence="1" key="2">
    <citation type="journal article" date="2022" name="New Phytol.">
        <title>Evolutionary transition to the ectomycorrhizal habit in the genomes of a hyperdiverse lineage of mushroom-forming fungi.</title>
        <authorList>
            <person name="Looney B."/>
            <person name="Miyauchi S."/>
            <person name="Morin E."/>
            <person name="Drula E."/>
            <person name="Courty P.E."/>
            <person name="Kohler A."/>
            <person name="Kuo A."/>
            <person name="LaButti K."/>
            <person name="Pangilinan J."/>
            <person name="Lipzen A."/>
            <person name="Riley R."/>
            <person name="Andreopoulos W."/>
            <person name="He G."/>
            <person name="Johnson J."/>
            <person name="Nolan M."/>
            <person name="Tritt A."/>
            <person name="Barry K.W."/>
            <person name="Grigoriev I.V."/>
            <person name="Nagy L.G."/>
            <person name="Hibbett D."/>
            <person name="Henrissat B."/>
            <person name="Matheny P.B."/>
            <person name="Labbe J."/>
            <person name="Martin F.M."/>
        </authorList>
    </citation>
    <scope>NUCLEOTIDE SEQUENCE</scope>
    <source>
        <strain evidence="1">FP105234-sp</strain>
    </source>
</reference>
<name>A0ACB8SAD3_9AGAM</name>
<reference evidence="1" key="1">
    <citation type="submission" date="2021-02" db="EMBL/GenBank/DDBJ databases">
        <authorList>
            <consortium name="DOE Joint Genome Institute"/>
            <person name="Ahrendt S."/>
            <person name="Looney B.P."/>
            <person name="Miyauchi S."/>
            <person name="Morin E."/>
            <person name="Drula E."/>
            <person name="Courty P.E."/>
            <person name="Chicoki N."/>
            <person name="Fauchery L."/>
            <person name="Kohler A."/>
            <person name="Kuo A."/>
            <person name="Labutti K."/>
            <person name="Pangilinan J."/>
            <person name="Lipzen A."/>
            <person name="Riley R."/>
            <person name="Andreopoulos W."/>
            <person name="He G."/>
            <person name="Johnson J."/>
            <person name="Barry K.W."/>
            <person name="Grigoriev I.V."/>
            <person name="Nagy L."/>
            <person name="Hibbett D."/>
            <person name="Henrissat B."/>
            <person name="Matheny P.B."/>
            <person name="Labbe J."/>
            <person name="Martin F."/>
        </authorList>
    </citation>
    <scope>NUCLEOTIDE SEQUENCE</scope>
    <source>
        <strain evidence="1">FP105234-sp</strain>
    </source>
</reference>
<gene>
    <name evidence="1" type="ORF">FA95DRAFT_935191</name>
</gene>